<dbReference type="PANTHER" id="PTHR34075">
    <property type="entry name" value="BLR3430 PROTEIN"/>
    <property type="match status" value="1"/>
</dbReference>
<reference evidence="4 5" key="1">
    <citation type="submission" date="2018-06" db="EMBL/GenBank/DDBJ databases">
        <title>Sphaerisporangium craniellae sp. nov., isolated from a marine sponge in the South China Sea.</title>
        <authorList>
            <person name="Li L."/>
        </authorList>
    </citation>
    <scope>NUCLEOTIDE SEQUENCE [LARGE SCALE GENOMIC DNA]</scope>
    <source>
        <strain evidence="4 5">LHW63015</strain>
    </source>
</reference>
<feature type="domain" description="ChsH2 rubredoxin-like zinc ribbon" evidence="3">
    <location>
        <begin position="25"/>
        <end position="52"/>
    </location>
</feature>
<accession>A0A366LRM4</accession>
<dbReference type="InterPro" id="IPR012340">
    <property type="entry name" value="NA-bd_OB-fold"/>
</dbReference>
<dbReference type="Pfam" id="PF01796">
    <property type="entry name" value="OB_ChsH2_C"/>
    <property type="match status" value="1"/>
</dbReference>
<dbReference type="Pfam" id="PF12172">
    <property type="entry name" value="zf-ChsH2"/>
    <property type="match status" value="1"/>
</dbReference>
<dbReference type="Gene3D" id="6.10.30.10">
    <property type="match status" value="1"/>
</dbReference>
<dbReference type="Proteomes" id="UP000253303">
    <property type="component" value="Unassembled WGS sequence"/>
</dbReference>
<evidence type="ECO:0008006" key="6">
    <source>
        <dbReference type="Google" id="ProtNLM"/>
    </source>
</evidence>
<organism evidence="4 5">
    <name type="scientific">Spongiactinospora rosea</name>
    <dbReference type="NCBI Taxonomy" id="2248750"/>
    <lineage>
        <taxon>Bacteria</taxon>
        <taxon>Bacillati</taxon>
        <taxon>Actinomycetota</taxon>
        <taxon>Actinomycetes</taxon>
        <taxon>Streptosporangiales</taxon>
        <taxon>Streptosporangiaceae</taxon>
        <taxon>Spongiactinospora</taxon>
    </lineage>
</organism>
<dbReference type="InterPro" id="IPR052513">
    <property type="entry name" value="Thioester_dehydratase-like"/>
</dbReference>
<evidence type="ECO:0000313" key="5">
    <source>
        <dbReference type="Proteomes" id="UP000253303"/>
    </source>
</evidence>
<dbReference type="AlphaFoldDB" id="A0A366LRM4"/>
<keyword evidence="5" id="KW-1185">Reference proteome</keyword>
<dbReference type="OrthoDB" id="7470921at2"/>
<feature type="region of interest" description="Disordered" evidence="1">
    <location>
        <begin position="125"/>
        <end position="146"/>
    </location>
</feature>
<proteinExistence type="predicted"/>
<comment type="caution">
    <text evidence="4">The sequence shown here is derived from an EMBL/GenBank/DDBJ whole genome shotgun (WGS) entry which is preliminary data.</text>
</comment>
<feature type="compositionally biased region" description="Basic and acidic residues" evidence="1">
    <location>
        <begin position="130"/>
        <end position="146"/>
    </location>
</feature>
<feature type="domain" description="ChsH2 C-terminal OB-fold" evidence="2">
    <location>
        <begin position="58"/>
        <end position="107"/>
    </location>
</feature>
<dbReference type="PANTHER" id="PTHR34075:SF5">
    <property type="entry name" value="BLR3430 PROTEIN"/>
    <property type="match status" value="1"/>
</dbReference>
<dbReference type="EMBL" id="QMEY01000020">
    <property type="protein sequence ID" value="RBQ15852.1"/>
    <property type="molecule type" value="Genomic_DNA"/>
</dbReference>
<protein>
    <recommendedName>
        <fullName evidence="6">DUF35 domain-containing protein</fullName>
    </recommendedName>
</protein>
<dbReference type="SUPFAM" id="SSF50249">
    <property type="entry name" value="Nucleic acid-binding proteins"/>
    <property type="match status" value="1"/>
</dbReference>
<dbReference type="InterPro" id="IPR022002">
    <property type="entry name" value="ChsH2_Znr"/>
</dbReference>
<evidence type="ECO:0000313" key="4">
    <source>
        <dbReference type="EMBL" id="RBQ15852.1"/>
    </source>
</evidence>
<gene>
    <name evidence="4" type="ORF">DP939_33115</name>
</gene>
<sequence length="146" mass="15260">MDLADALDSAPTGERPRFDLAAAALVGGRCADCGATAWPARAVCHRCGGADVRLGAFARSGTLVSCTRVMVPRPGLEAPYMLGQVRLDDGPVVFGQILGLDDTEAVPCPVTVRVSAARYWFTPAGLPEPTGERQDETRVSSDETGG</sequence>
<evidence type="ECO:0000256" key="1">
    <source>
        <dbReference type="SAM" id="MobiDB-lite"/>
    </source>
</evidence>
<evidence type="ECO:0000259" key="2">
    <source>
        <dbReference type="Pfam" id="PF01796"/>
    </source>
</evidence>
<name>A0A366LRM4_9ACTN</name>
<dbReference type="InterPro" id="IPR002878">
    <property type="entry name" value="ChsH2_C"/>
</dbReference>
<evidence type="ECO:0000259" key="3">
    <source>
        <dbReference type="Pfam" id="PF12172"/>
    </source>
</evidence>
<dbReference type="RefSeq" id="WP_113984773.1">
    <property type="nucleotide sequence ID" value="NZ_QMEY01000020.1"/>
</dbReference>